<protein>
    <submittedName>
        <fullName evidence="1">Uncharacterized protein</fullName>
    </submittedName>
</protein>
<name>A0A120JTH1_9FIRM</name>
<evidence type="ECO:0000313" key="1">
    <source>
        <dbReference type="EMBL" id="AMC92850.1"/>
    </source>
</evidence>
<dbReference type="KEGG" id="erl:AOC36_02270"/>
<dbReference type="Proteomes" id="UP000063781">
    <property type="component" value="Chromosome"/>
</dbReference>
<evidence type="ECO:0000313" key="2">
    <source>
        <dbReference type="Proteomes" id="UP000063781"/>
    </source>
</evidence>
<organism evidence="1 2">
    <name type="scientific">Erysipelothrix larvae</name>
    <dbReference type="NCBI Taxonomy" id="1514105"/>
    <lineage>
        <taxon>Bacteria</taxon>
        <taxon>Bacillati</taxon>
        <taxon>Bacillota</taxon>
        <taxon>Erysipelotrichia</taxon>
        <taxon>Erysipelotrichales</taxon>
        <taxon>Erysipelotrichaceae</taxon>
        <taxon>Erysipelothrix</taxon>
    </lineage>
</organism>
<sequence>MRTRNSSTQGTLIKSLFPYIDTGRNGNRPIYLNTGLQYWTQKNSTSFDAMNGAFPPFIVSKRMINKGYPVMVGTLKLNHSDNDNHWVRAYRYQDNGSRTRYY</sequence>
<keyword evidence="2" id="KW-1185">Reference proteome</keyword>
<accession>A0A120JTH1</accession>
<dbReference type="EMBL" id="CP013213">
    <property type="protein sequence ID" value="AMC92850.1"/>
    <property type="molecule type" value="Genomic_DNA"/>
</dbReference>
<gene>
    <name evidence="1" type="ORF">AOC36_02270</name>
</gene>
<proteinExistence type="predicted"/>
<dbReference type="AlphaFoldDB" id="A0A120JTH1"/>
<reference evidence="1 2" key="1">
    <citation type="submission" date="2015-10" db="EMBL/GenBank/DDBJ databases">
        <title>Erysipelothrix larvae sp. LV19 isolated from the larval gut of the rhinoceros beetle, Trypoxylus dichotomus.</title>
        <authorList>
            <person name="Lim S."/>
            <person name="Kim B.-C."/>
        </authorList>
    </citation>
    <scope>NUCLEOTIDE SEQUENCE [LARGE SCALE GENOMIC DNA]</scope>
    <source>
        <strain evidence="1 2">LV19</strain>
    </source>
</reference>